<protein>
    <submittedName>
        <fullName evidence="1">Uncharacterized protein</fullName>
    </submittedName>
</protein>
<evidence type="ECO:0000313" key="1">
    <source>
        <dbReference type="EMBL" id="CDW46075.1"/>
    </source>
</evidence>
<feature type="non-terminal residue" evidence="1">
    <location>
        <position position="1"/>
    </location>
</feature>
<reference evidence="1" key="1">
    <citation type="submission" date="2014-05" db="EMBL/GenBank/DDBJ databases">
        <authorList>
            <person name="Chronopoulou M."/>
        </authorList>
    </citation>
    <scope>NUCLEOTIDE SEQUENCE</scope>
    <source>
        <tissue evidence="1">Whole organism</tissue>
    </source>
</reference>
<organism evidence="1">
    <name type="scientific">Lepeophtheirus salmonis</name>
    <name type="common">Salmon louse</name>
    <name type="synonym">Caligus salmonis</name>
    <dbReference type="NCBI Taxonomy" id="72036"/>
    <lineage>
        <taxon>Eukaryota</taxon>
        <taxon>Metazoa</taxon>
        <taxon>Ecdysozoa</taxon>
        <taxon>Arthropoda</taxon>
        <taxon>Crustacea</taxon>
        <taxon>Multicrustacea</taxon>
        <taxon>Hexanauplia</taxon>
        <taxon>Copepoda</taxon>
        <taxon>Siphonostomatoida</taxon>
        <taxon>Caligidae</taxon>
        <taxon>Lepeophtheirus</taxon>
    </lineage>
</organism>
<accession>A0A0K2V6X1</accession>
<dbReference type="EMBL" id="HACA01028714">
    <property type="protein sequence ID" value="CDW46075.1"/>
    <property type="molecule type" value="Transcribed_RNA"/>
</dbReference>
<name>A0A0K2V6X1_LEPSM</name>
<sequence length="45" mass="5038">WCKPNPVLAQNRGKDGGITISIYKSAQKVEFCLKGTTPRPSFFPR</sequence>
<proteinExistence type="predicted"/>
<dbReference type="AlphaFoldDB" id="A0A0K2V6X1"/>